<dbReference type="GO" id="GO:0004502">
    <property type="term" value="F:kynurenine 3-monooxygenase activity"/>
    <property type="evidence" value="ECO:0007669"/>
    <property type="project" value="TreeGrafter"/>
</dbReference>
<dbReference type="PRINTS" id="PR00420">
    <property type="entry name" value="RNGMNOXGNASE"/>
</dbReference>
<evidence type="ECO:0000256" key="7">
    <source>
        <dbReference type="SAM" id="Phobius"/>
    </source>
</evidence>
<feature type="domain" description="FAD-binding" evidence="8">
    <location>
        <begin position="12"/>
        <end position="189"/>
    </location>
</feature>
<dbReference type="EMBL" id="CP000393">
    <property type="protein sequence ID" value="ABG53262.1"/>
    <property type="molecule type" value="Genomic_DNA"/>
</dbReference>
<dbReference type="InterPro" id="IPR002938">
    <property type="entry name" value="FAD-bd"/>
</dbReference>
<feature type="domain" description="FAD-binding" evidence="8">
    <location>
        <begin position="339"/>
        <end position="373"/>
    </location>
</feature>
<reference evidence="9" key="1">
    <citation type="submission" date="2006-06" db="EMBL/GenBank/DDBJ databases">
        <title>Complete sequence of Trichodesmium erythraeum IMS101.</title>
        <authorList>
            <consortium name="US DOE Joint Genome Institute"/>
            <person name="Copeland A."/>
            <person name="Lucas S."/>
            <person name="Lapidus A."/>
            <person name="Barry K."/>
            <person name="Detter J.C."/>
            <person name="Glavina del Rio T."/>
            <person name="Hammon N."/>
            <person name="Israni S."/>
            <person name="Dalin E."/>
            <person name="Tice H."/>
            <person name="Pitluck S."/>
            <person name="Kiss H."/>
            <person name="Munk A.C."/>
            <person name="Brettin T."/>
            <person name="Bruce D."/>
            <person name="Han C."/>
            <person name="Tapia R."/>
            <person name="Gilna P."/>
            <person name="Schmutz J."/>
            <person name="Larimer F."/>
            <person name="Land M."/>
            <person name="Hauser L."/>
            <person name="Kyrpides N."/>
            <person name="Kim E."/>
            <person name="Richardson P."/>
        </authorList>
    </citation>
    <scope>NUCLEOTIDE SEQUENCE [LARGE SCALE GENOMIC DNA]</scope>
    <source>
        <strain evidence="9">IMS101</strain>
    </source>
</reference>
<feature type="transmembrane region" description="Helical" evidence="7">
    <location>
        <begin position="464"/>
        <end position="482"/>
    </location>
</feature>
<evidence type="ECO:0000256" key="5">
    <source>
        <dbReference type="ARBA" id="ARBA00023002"/>
    </source>
</evidence>
<evidence type="ECO:0000256" key="3">
    <source>
        <dbReference type="ARBA" id="ARBA00022827"/>
    </source>
</evidence>
<dbReference type="RefSeq" id="WP_011613591.1">
    <property type="nucleotide sequence ID" value="NC_008312.1"/>
</dbReference>
<keyword evidence="3" id="KW-0274">FAD</keyword>
<dbReference type="OrthoDB" id="9782160at2"/>
<evidence type="ECO:0000313" key="9">
    <source>
        <dbReference type="EMBL" id="ABG53262.1"/>
    </source>
</evidence>
<evidence type="ECO:0000256" key="6">
    <source>
        <dbReference type="ARBA" id="ARBA00023033"/>
    </source>
</evidence>
<keyword evidence="6 9" id="KW-0503">Monooxygenase</keyword>
<feature type="transmembrane region" description="Helical" evidence="7">
    <location>
        <begin position="423"/>
        <end position="444"/>
    </location>
</feature>
<dbReference type="PANTHER" id="PTHR46028">
    <property type="entry name" value="KYNURENINE 3-MONOOXYGENASE"/>
    <property type="match status" value="1"/>
</dbReference>
<keyword evidence="7" id="KW-1133">Transmembrane helix</keyword>
<gene>
    <name evidence="9" type="ordered locus">Tery_4265</name>
</gene>
<dbReference type="Pfam" id="PF01494">
    <property type="entry name" value="FAD_binding_3"/>
    <property type="match status" value="2"/>
</dbReference>
<organism evidence="9">
    <name type="scientific">Trichodesmium erythraeum (strain IMS101)</name>
    <dbReference type="NCBI Taxonomy" id="203124"/>
    <lineage>
        <taxon>Bacteria</taxon>
        <taxon>Bacillati</taxon>
        <taxon>Cyanobacteriota</taxon>
        <taxon>Cyanophyceae</taxon>
        <taxon>Oscillatoriophycideae</taxon>
        <taxon>Oscillatoriales</taxon>
        <taxon>Microcoleaceae</taxon>
        <taxon>Trichodesmium</taxon>
    </lineage>
</organism>
<dbReference type="STRING" id="203124.Tery_4265"/>
<dbReference type="PANTHER" id="PTHR46028:SF2">
    <property type="entry name" value="KYNURENINE 3-MONOOXYGENASE"/>
    <property type="match status" value="1"/>
</dbReference>
<dbReference type="GO" id="GO:0071949">
    <property type="term" value="F:FAD binding"/>
    <property type="evidence" value="ECO:0007669"/>
    <property type="project" value="InterPro"/>
</dbReference>
<dbReference type="InterPro" id="IPR036188">
    <property type="entry name" value="FAD/NAD-bd_sf"/>
</dbReference>
<sequence length="485" mass="55119">MYTETKNSNKNAVIVGGGPAGFATALILAKRGWHQITVLEKRPAADFYEPDKSFNYLIDGRGQKFTDLFSLTEKLAKISVPNTEFYLTEIKANGNRKTSKLPIIDPNRKTAYWLQRPIFLQLLFQEIEENWHNKITTLFNTKCLDINKKDGKLTIIAQEINDQNNYEFEADLLVGCDGINSLVRQTLDKWDNSGTDKFKMQFFPSASSGLKYKVLTLPPNFPLDHNNSEQAVCTMAYAIRGAFSDSQHSLSLGILPFADPNKPRTANIIRRPEHEIWKLQDGEKLSEFFHKAFPQLPINEIVLSEEKERFAKSEGGYFPIPQYCSGLHFLLSNTDNSSGVVLLGDAVHCFPPDIGQGVNSALEDVFILNQALTKTNDIISDTLPLFESLRSPDIKPLIRLAQTAYPWQYNQGILGKRLWSINFFMRFLLSKILPFIFAPPAFILIQNHQLSYREIWRMAQRTTLFIFVLGIVIVLGTIALFLENL</sequence>
<keyword evidence="4" id="KW-0521">NADP</keyword>
<keyword evidence="2" id="KW-0285">Flavoprotein</keyword>
<accession>Q10WW2</accession>
<proteinExistence type="predicted"/>
<keyword evidence="7" id="KW-0812">Transmembrane</keyword>
<evidence type="ECO:0000256" key="2">
    <source>
        <dbReference type="ARBA" id="ARBA00022630"/>
    </source>
</evidence>
<evidence type="ECO:0000256" key="4">
    <source>
        <dbReference type="ARBA" id="ARBA00022857"/>
    </source>
</evidence>
<dbReference type="HOGENOM" id="CLU_550379_0_0_3"/>
<evidence type="ECO:0000256" key="1">
    <source>
        <dbReference type="ARBA" id="ARBA00001974"/>
    </source>
</evidence>
<dbReference type="Gene3D" id="3.50.50.60">
    <property type="entry name" value="FAD/NAD(P)-binding domain"/>
    <property type="match status" value="1"/>
</dbReference>
<dbReference type="eggNOG" id="COG0654">
    <property type="taxonomic scope" value="Bacteria"/>
</dbReference>
<comment type="cofactor">
    <cofactor evidence="1">
        <name>FAD</name>
        <dbReference type="ChEBI" id="CHEBI:57692"/>
    </cofactor>
</comment>
<keyword evidence="5" id="KW-0560">Oxidoreductase</keyword>
<keyword evidence="7" id="KW-0472">Membrane</keyword>
<dbReference type="SUPFAM" id="SSF51905">
    <property type="entry name" value="FAD/NAD(P)-binding domain"/>
    <property type="match status" value="1"/>
</dbReference>
<name>Q10WW2_TRIEI</name>
<dbReference type="GO" id="GO:0070189">
    <property type="term" value="P:kynurenine metabolic process"/>
    <property type="evidence" value="ECO:0007669"/>
    <property type="project" value="TreeGrafter"/>
</dbReference>
<protein>
    <submittedName>
        <fullName evidence="9">Monooxygenase, FAD-binding</fullName>
    </submittedName>
</protein>
<dbReference type="AlphaFoldDB" id="Q10WW2"/>
<dbReference type="KEGG" id="ter:Tery_4265"/>
<evidence type="ECO:0000259" key="8">
    <source>
        <dbReference type="Pfam" id="PF01494"/>
    </source>
</evidence>